<sequence>MFRIPHILIKIEVDFQQEIEIRELGEILGITEEISNPINICLEEQSHLSDIMDEIPQHEMTKEVLQQRYVQIEIENSEEIEFVVSKLIPRKVQWSGFGFAEKRLIMYMSKWSKMRGD</sequence>
<evidence type="ECO:0000313" key="1">
    <source>
        <dbReference type="EMBL" id="KAH1055576.1"/>
    </source>
</evidence>
<dbReference type="AlphaFoldDB" id="A0A9D3UQG3"/>
<accession>A0A9D3UQG3</accession>
<evidence type="ECO:0000313" key="2">
    <source>
        <dbReference type="Proteomes" id="UP000828251"/>
    </source>
</evidence>
<name>A0A9D3UQG3_9ROSI</name>
<dbReference type="Proteomes" id="UP000828251">
    <property type="component" value="Unassembled WGS sequence"/>
</dbReference>
<organism evidence="1 2">
    <name type="scientific">Gossypium stocksii</name>
    <dbReference type="NCBI Taxonomy" id="47602"/>
    <lineage>
        <taxon>Eukaryota</taxon>
        <taxon>Viridiplantae</taxon>
        <taxon>Streptophyta</taxon>
        <taxon>Embryophyta</taxon>
        <taxon>Tracheophyta</taxon>
        <taxon>Spermatophyta</taxon>
        <taxon>Magnoliopsida</taxon>
        <taxon>eudicotyledons</taxon>
        <taxon>Gunneridae</taxon>
        <taxon>Pentapetalae</taxon>
        <taxon>rosids</taxon>
        <taxon>malvids</taxon>
        <taxon>Malvales</taxon>
        <taxon>Malvaceae</taxon>
        <taxon>Malvoideae</taxon>
        <taxon>Gossypium</taxon>
    </lineage>
</organism>
<protein>
    <submittedName>
        <fullName evidence="1">Uncharacterized protein</fullName>
    </submittedName>
</protein>
<gene>
    <name evidence="1" type="ORF">J1N35_033641</name>
</gene>
<keyword evidence="2" id="KW-1185">Reference proteome</keyword>
<comment type="caution">
    <text evidence="1">The sequence shown here is derived from an EMBL/GenBank/DDBJ whole genome shotgun (WGS) entry which is preliminary data.</text>
</comment>
<dbReference type="EMBL" id="JAIQCV010000010">
    <property type="protein sequence ID" value="KAH1055576.1"/>
    <property type="molecule type" value="Genomic_DNA"/>
</dbReference>
<reference evidence="1 2" key="1">
    <citation type="journal article" date="2021" name="Plant Biotechnol. J.">
        <title>Multi-omics assisted identification of the key and species-specific regulatory components of drought-tolerant mechanisms in Gossypium stocksii.</title>
        <authorList>
            <person name="Yu D."/>
            <person name="Ke L."/>
            <person name="Zhang D."/>
            <person name="Wu Y."/>
            <person name="Sun Y."/>
            <person name="Mei J."/>
            <person name="Sun J."/>
            <person name="Sun Y."/>
        </authorList>
    </citation>
    <scope>NUCLEOTIDE SEQUENCE [LARGE SCALE GENOMIC DNA]</scope>
    <source>
        <strain evidence="2">cv. E1</strain>
        <tissue evidence="1">Leaf</tissue>
    </source>
</reference>
<proteinExistence type="predicted"/>